<dbReference type="GO" id="GO:0031222">
    <property type="term" value="P:arabinan catabolic process"/>
    <property type="evidence" value="ECO:0007669"/>
    <property type="project" value="TreeGrafter"/>
</dbReference>
<dbReference type="Gene3D" id="3.20.20.300">
    <property type="entry name" value="Glycoside hydrolase, family 3, N-terminal domain"/>
    <property type="match status" value="1"/>
</dbReference>
<dbReference type="PANTHER" id="PTHR42721:SF3">
    <property type="entry name" value="BETA-D-XYLOSIDASE 5-RELATED"/>
    <property type="match status" value="1"/>
</dbReference>
<dbReference type="PRINTS" id="PR00133">
    <property type="entry name" value="GLHYDRLASE3"/>
</dbReference>
<dbReference type="GO" id="GO:0046556">
    <property type="term" value="F:alpha-L-arabinofuranosidase activity"/>
    <property type="evidence" value="ECO:0007669"/>
    <property type="project" value="TreeGrafter"/>
</dbReference>
<comment type="function">
    <text evidence="4">Catalyzes the hydrolysis of a non-reducing terminal alpha-L-arabinopyranosidic linkage in ginsenoside Rb2 (alpha-L-arabinopyranosyl-(1-&gt;6)-alpha-D-glucopyranosyl) to release alpha-D-glucopyranosyl (Rd). It is not able to hydrolyze alpha-L-arabinofuranosyl-(1-&gt;6)-alpha-D-glucopyranosyl (Rc).</text>
</comment>
<dbReference type="PANTHER" id="PTHR42721">
    <property type="entry name" value="SUGAR HYDROLASE-RELATED"/>
    <property type="match status" value="1"/>
</dbReference>
<evidence type="ECO:0000313" key="9">
    <source>
        <dbReference type="EMBL" id="PRW62235.1"/>
    </source>
</evidence>
<feature type="chain" id="PRO_5038938841" description="Exo-alpha-(1-&gt;6)-L-arabinopyranosidase" evidence="7">
    <location>
        <begin position="28"/>
        <end position="906"/>
    </location>
</feature>
<dbReference type="InterPro" id="IPR002772">
    <property type="entry name" value="Glyco_hydro_3_C"/>
</dbReference>
<feature type="region of interest" description="Disordered" evidence="6">
    <location>
        <begin position="791"/>
        <end position="812"/>
    </location>
</feature>
<dbReference type="GO" id="GO:0008422">
    <property type="term" value="F:beta-glucosidase activity"/>
    <property type="evidence" value="ECO:0007669"/>
    <property type="project" value="UniProtKB-ARBA"/>
</dbReference>
<dbReference type="Pfam" id="PF00933">
    <property type="entry name" value="Glyco_hydro_3"/>
    <property type="match status" value="1"/>
</dbReference>
<dbReference type="Pfam" id="PF14310">
    <property type="entry name" value="Fn3-like"/>
    <property type="match status" value="1"/>
</dbReference>
<evidence type="ECO:0000256" key="5">
    <source>
        <dbReference type="ARBA" id="ARBA00074219"/>
    </source>
</evidence>
<dbReference type="Gene3D" id="2.60.40.1080">
    <property type="match status" value="1"/>
</dbReference>
<dbReference type="InterPro" id="IPR013783">
    <property type="entry name" value="Ig-like_fold"/>
</dbReference>
<evidence type="ECO:0000256" key="2">
    <source>
        <dbReference type="ARBA" id="ARBA00022729"/>
    </source>
</evidence>
<evidence type="ECO:0000256" key="3">
    <source>
        <dbReference type="ARBA" id="ARBA00022801"/>
    </source>
</evidence>
<dbReference type="Pfam" id="PF01915">
    <property type="entry name" value="Glyco_hydro_3_C"/>
    <property type="match status" value="1"/>
</dbReference>
<dbReference type="SUPFAM" id="SSF52279">
    <property type="entry name" value="Beta-D-glucan exohydrolase, C-terminal domain"/>
    <property type="match status" value="1"/>
</dbReference>
<dbReference type="InParanoid" id="A0A2T0GSZ4"/>
<dbReference type="InterPro" id="IPR008964">
    <property type="entry name" value="Invasin/intimin_cell_adhesion"/>
</dbReference>
<dbReference type="STRING" id="1050202.GCA_000384035_02011"/>
<evidence type="ECO:0000256" key="7">
    <source>
        <dbReference type="SAM" id="SignalP"/>
    </source>
</evidence>
<evidence type="ECO:0000256" key="6">
    <source>
        <dbReference type="SAM" id="MobiDB-lite"/>
    </source>
</evidence>
<accession>A0A2T0GSZ4</accession>
<feature type="signal peptide" evidence="7">
    <location>
        <begin position="1"/>
        <end position="27"/>
    </location>
</feature>
<dbReference type="SUPFAM" id="SSF49373">
    <property type="entry name" value="Invasin/intimin cell-adhesion fragments"/>
    <property type="match status" value="1"/>
</dbReference>
<dbReference type="InterPro" id="IPR036881">
    <property type="entry name" value="Glyco_hydro_3_C_sf"/>
</dbReference>
<evidence type="ECO:0000256" key="1">
    <source>
        <dbReference type="ARBA" id="ARBA00005336"/>
    </source>
</evidence>
<dbReference type="RefSeq" id="WP_106114878.1">
    <property type="nucleotide sequence ID" value="NZ_PVSR01000038.1"/>
</dbReference>
<dbReference type="InterPro" id="IPR036962">
    <property type="entry name" value="Glyco_hydro_3_N_sf"/>
</dbReference>
<evidence type="ECO:0000256" key="4">
    <source>
        <dbReference type="ARBA" id="ARBA00058905"/>
    </source>
</evidence>
<dbReference type="FunFam" id="2.60.40.10:FF:000495">
    <property type="entry name" value="Periplasmic beta-glucosidase"/>
    <property type="match status" value="1"/>
</dbReference>
<dbReference type="Gene3D" id="2.60.40.10">
    <property type="entry name" value="Immunoglobulins"/>
    <property type="match status" value="1"/>
</dbReference>
<dbReference type="InterPro" id="IPR044993">
    <property type="entry name" value="BXL"/>
</dbReference>
<dbReference type="InterPro" id="IPR026891">
    <property type="entry name" value="Fn3-like"/>
</dbReference>
<dbReference type="EMBL" id="PVSR01000038">
    <property type="protein sequence ID" value="PRW62235.1"/>
    <property type="molecule type" value="Genomic_DNA"/>
</dbReference>
<organism evidence="9 10">
    <name type="scientific">Actinopolyspora mortivallis</name>
    <dbReference type="NCBI Taxonomy" id="33906"/>
    <lineage>
        <taxon>Bacteria</taxon>
        <taxon>Bacillati</taxon>
        <taxon>Actinomycetota</taxon>
        <taxon>Actinomycetes</taxon>
        <taxon>Actinopolysporales</taxon>
        <taxon>Actinopolysporaceae</taxon>
        <taxon>Actinopolyspora</taxon>
    </lineage>
</organism>
<dbReference type="Proteomes" id="UP000239352">
    <property type="component" value="Unassembled WGS sequence"/>
</dbReference>
<evidence type="ECO:0000313" key="10">
    <source>
        <dbReference type="Proteomes" id="UP000239352"/>
    </source>
</evidence>
<dbReference type="InterPro" id="IPR001764">
    <property type="entry name" value="Glyco_hydro_3_N"/>
</dbReference>
<proteinExistence type="inferred from homology"/>
<keyword evidence="10" id="KW-1185">Reference proteome</keyword>
<feature type="domain" description="Fibronectin type III-like" evidence="8">
    <location>
        <begin position="708"/>
        <end position="779"/>
    </location>
</feature>
<comment type="similarity">
    <text evidence="1">Belongs to the glycosyl hydrolase 3 family.</text>
</comment>
<dbReference type="GO" id="GO:0045493">
    <property type="term" value="P:xylan catabolic process"/>
    <property type="evidence" value="ECO:0007669"/>
    <property type="project" value="InterPro"/>
</dbReference>
<dbReference type="GO" id="GO:0009044">
    <property type="term" value="F:xylan 1,4-beta-xylosidase activity"/>
    <property type="evidence" value="ECO:0007669"/>
    <property type="project" value="InterPro"/>
</dbReference>
<dbReference type="SUPFAM" id="SSF51445">
    <property type="entry name" value="(Trans)glycosidases"/>
    <property type="match status" value="1"/>
</dbReference>
<reference evidence="9 10" key="1">
    <citation type="submission" date="2018-03" db="EMBL/GenBank/DDBJ databases">
        <title>Actinopolyspora mortivallis from Sahara, screening for active biomolecules.</title>
        <authorList>
            <person name="Selama O."/>
            <person name="Wellington E.M.H."/>
            <person name="Hacene H."/>
        </authorList>
    </citation>
    <scope>NUCLEOTIDE SEQUENCE [LARGE SCALE GENOMIC DNA]</scope>
    <source>
        <strain evidence="9 10">M5A</strain>
    </source>
</reference>
<keyword evidence="3 9" id="KW-0378">Hydrolase</keyword>
<dbReference type="AlphaFoldDB" id="A0A2T0GSZ4"/>
<dbReference type="InterPro" id="IPR017853">
    <property type="entry name" value="GH"/>
</dbReference>
<comment type="caution">
    <text evidence="9">The sequence shown here is derived from an EMBL/GenBank/DDBJ whole genome shotgun (WGS) entry which is preliminary data.</text>
</comment>
<keyword evidence="2 7" id="KW-0732">Signal</keyword>
<protein>
    <recommendedName>
        <fullName evidence="5">Exo-alpha-(1-&gt;6)-L-arabinopyranosidase</fullName>
    </recommendedName>
</protein>
<name>A0A2T0GSZ4_ACTMO</name>
<dbReference type="SMART" id="SM01217">
    <property type="entry name" value="Fn3_like"/>
    <property type="match status" value="1"/>
</dbReference>
<gene>
    <name evidence="9" type="ORF">CEP50_16670</name>
</gene>
<evidence type="ECO:0000259" key="8">
    <source>
        <dbReference type="SMART" id="SM01217"/>
    </source>
</evidence>
<sequence length="906" mass="100523">MRRRPTRLLTLLGLCMACTVSTAPAVAGETTTPDEPVYLDPNRPARERAVDLVSRMTRAEKAAQMVSSRAPAIPRLGVRAYGWWNEAAHGVAREQTENDSNPEILTNTTSYPVSLSMGSTWNPDLMYRVAEQVSDEAREVVEDNTLNLNFYSPTVNLGRDPRWGRNDETFSEDPGLTAAMAEQYVNGMEGKDKNGNPLPTGEGYLKTSTTLKHFAANNSEFNRRTGSSDTDERTLREYYTAPFREVIRDSSPASVMSAYNRVNGVPASADVTLLDTLARRTFGFDGFFTSDCDSVYEIQHGHHWRPEGREEPLDHVERNAYANAAGVDLNCNQGYHDEHNYSNTLPTAAEQGVRTDNGTYTENFMDASLVRMFTVRIALGEFDDPNEVPWVRRARDRVPEDSWENSEANRAVTQTPQRLALAREAAAESIVLLRNAKGSGGRRALPLNVPRSGPYSVAVIGDHADPDEMYLGGYSSNQAASGRANSVNGYQGIREAIESVNPEARVDHLPGTVAGAGEELNEDSVRRAANYDAVIVYGATDESTASEEEDRESLKLPAPQTALIERVAEANPETVVYLETIGQVDVSDFRTDVSAILWSSYNGQRKGEALADVLLGERNPSGHLPFTWYRDESQLPPMDDYDIRPDESHPGRTYMYFAGEPTYPFGHGLSYTRFEYGTPHVDRTHVRPDDTVRVTTRVTNTGETTGSDVVQLYARSDEAADPQRPDRRLVDFAKVSLRPQESERVEFEVPVRELALFDPRTERRTVEEGEHRLHLASSSSEVVHRTKITVHGASKPRPASVSTTPRAAGDGERDIPLRRIFPRDTVVEPRPTVAMSDARLYGHRADSPDLPLPAGMRIDYRSNRPEVVAVDRHGVIRTRNSGVATITATVHYRGTSTSTSFVVKVR</sequence>
<dbReference type="Gene3D" id="3.40.50.1700">
    <property type="entry name" value="Glycoside hydrolase family 3 C-terminal domain"/>
    <property type="match status" value="1"/>
</dbReference>